<dbReference type="EMBL" id="JMIY01000001">
    <property type="protein sequence ID" value="KCZ73702.1"/>
    <property type="molecule type" value="Genomic_DNA"/>
</dbReference>
<dbReference type="SUPFAM" id="SSF56524">
    <property type="entry name" value="Oxidoreductase molybdopterin-binding domain"/>
    <property type="match status" value="1"/>
</dbReference>
<feature type="transmembrane region" description="Helical" evidence="1">
    <location>
        <begin position="20"/>
        <end position="38"/>
    </location>
</feature>
<sequence length="195" mass="22429">MKEREPKFALKIKLINRRKFLIWLGIFLGIILAGINMLKQKGMRIINRIRIRNIRNIKRTPSFDRDTWKLTVDGLVNTPLAISYNGFLELESKEQSTDSHCAEGWRDIRWRGVRLKILFDMAGIKPDAGFVTFYSANGIYSDSLPIQEVLGPCVMLAYMLNDELLPEEQGIPLRLVMPGLFGYKNIKCVNRITLA</sequence>
<dbReference type="Gene3D" id="3.90.420.10">
    <property type="entry name" value="Oxidoreductase, molybdopterin-binding domain"/>
    <property type="match status" value="1"/>
</dbReference>
<dbReference type="RefSeq" id="WP_048089178.1">
    <property type="nucleotide sequence ID" value="NZ_JMIY01000001.1"/>
</dbReference>
<dbReference type="AlphaFoldDB" id="A0A062V8S5"/>
<keyword evidence="1" id="KW-0472">Membrane</keyword>
<evidence type="ECO:0000259" key="2">
    <source>
        <dbReference type="Pfam" id="PF00174"/>
    </source>
</evidence>
<comment type="caution">
    <text evidence="3">The sequence shown here is derived from an EMBL/GenBank/DDBJ whole genome shotgun (WGS) entry which is preliminary data.</text>
</comment>
<dbReference type="InterPro" id="IPR036374">
    <property type="entry name" value="OxRdtase_Mopterin-bd_sf"/>
</dbReference>
<reference evidence="3 4" key="1">
    <citation type="journal article" date="2013" name="Nature">
        <title>Anaerobic oxidation of methane coupled to nitrate reduction in a novel archaeal lineage.</title>
        <authorList>
            <person name="Haroon M.F."/>
            <person name="Hu S."/>
            <person name="Shi Y."/>
            <person name="Imelfort M."/>
            <person name="Keller J."/>
            <person name="Hugenholtz P."/>
            <person name="Yuan Z."/>
            <person name="Tyson G.W."/>
        </authorList>
    </citation>
    <scope>NUCLEOTIDE SEQUENCE [LARGE SCALE GENOMIC DNA]</scope>
    <source>
        <strain evidence="3 4">ANME-2d</strain>
    </source>
</reference>
<dbReference type="PANTHER" id="PTHR43032">
    <property type="entry name" value="PROTEIN-METHIONINE-SULFOXIDE REDUCTASE"/>
    <property type="match status" value="1"/>
</dbReference>
<gene>
    <name evidence="3" type="ORF">ANME2D_00775</name>
</gene>
<organism evidence="3 4">
    <name type="scientific">Candidatus Methanoperedens nitratireducens</name>
    <dbReference type="NCBI Taxonomy" id="1392998"/>
    <lineage>
        <taxon>Archaea</taxon>
        <taxon>Methanobacteriati</taxon>
        <taxon>Methanobacteriota</taxon>
        <taxon>Stenosarchaea group</taxon>
        <taxon>Methanomicrobia</taxon>
        <taxon>Methanosarcinales</taxon>
        <taxon>ANME-2 cluster</taxon>
        <taxon>Candidatus Methanoperedentaceae</taxon>
        <taxon>Candidatus Methanoperedens</taxon>
    </lineage>
</organism>
<proteinExistence type="predicted"/>
<evidence type="ECO:0000313" key="3">
    <source>
        <dbReference type="EMBL" id="KCZ73702.1"/>
    </source>
</evidence>
<dbReference type="CDD" id="cd00321">
    <property type="entry name" value="SO_family_Moco"/>
    <property type="match status" value="1"/>
</dbReference>
<keyword evidence="1" id="KW-0812">Transmembrane</keyword>
<keyword evidence="1" id="KW-1133">Transmembrane helix</keyword>
<keyword evidence="4" id="KW-1185">Reference proteome</keyword>
<accession>A0A062V8S5</accession>
<name>A0A062V8S5_9EURY</name>
<evidence type="ECO:0000313" key="4">
    <source>
        <dbReference type="Proteomes" id="UP000027153"/>
    </source>
</evidence>
<dbReference type="OrthoDB" id="24039at2157"/>
<dbReference type="Pfam" id="PF00174">
    <property type="entry name" value="Oxidored_molyb"/>
    <property type="match status" value="1"/>
</dbReference>
<evidence type="ECO:0000256" key="1">
    <source>
        <dbReference type="SAM" id="Phobius"/>
    </source>
</evidence>
<feature type="domain" description="Oxidoreductase molybdopterin-binding" evidence="2">
    <location>
        <begin position="60"/>
        <end position="194"/>
    </location>
</feature>
<dbReference type="InterPro" id="IPR000572">
    <property type="entry name" value="OxRdtase_Mopterin-bd_dom"/>
</dbReference>
<protein>
    <submittedName>
        <fullName evidence="3">Sulfite oxidase-like oxidoreductase</fullName>
    </submittedName>
</protein>
<dbReference type="Proteomes" id="UP000027153">
    <property type="component" value="Unassembled WGS sequence"/>
</dbReference>